<keyword evidence="4 6" id="KW-0408">Iron</keyword>
<keyword evidence="3 6" id="KW-0479">Metal-binding</keyword>
<evidence type="ECO:0000256" key="5">
    <source>
        <dbReference type="ARBA" id="ARBA00023014"/>
    </source>
</evidence>
<dbReference type="SMART" id="SM00729">
    <property type="entry name" value="Elp3"/>
    <property type="match status" value="1"/>
</dbReference>
<comment type="cofactor">
    <cofactor evidence="6">
        <name>[4Fe-4S] cluster</name>
        <dbReference type="ChEBI" id="CHEBI:49883"/>
    </cofactor>
    <text evidence="6">Binds 1 [4Fe-4S] cluster. The cluster is coordinated with 3 cysteines and an exchangeable S-adenosyl-L-methionine.</text>
</comment>
<evidence type="ECO:0000256" key="6">
    <source>
        <dbReference type="HAMAP-Rule" id="MF_01251"/>
    </source>
</evidence>
<dbReference type="GO" id="GO:0051539">
    <property type="term" value="F:4 iron, 4 sulfur cluster binding"/>
    <property type="evidence" value="ECO:0007669"/>
    <property type="project" value="UniProtKB-KW"/>
</dbReference>
<dbReference type="Pfam" id="PF08497">
    <property type="entry name" value="Radical_SAM_N"/>
    <property type="match status" value="1"/>
</dbReference>
<name>A0A1Y1RV21_9SPIO</name>
<evidence type="ECO:0000256" key="1">
    <source>
        <dbReference type="ARBA" id="ARBA00022485"/>
    </source>
</evidence>
<dbReference type="InterPro" id="IPR023404">
    <property type="entry name" value="rSAM_horseshoe"/>
</dbReference>
<feature type="binding site" evidence="6">
    <location>
        <position position="312"/>
    </location>
    <ligand>
        <name>[4Fe-4S] cluster</name>
        <dbReference type="ChEBI" id="CHEBI:49883"/>
        <note>4Fe-4S-S-AdoMet</note>
    </ligand>
</feature>
<accession>A0A1Y1RV21</accession>
<dbReference type="Pfam" id="PF11842">
    <property type="entry name" value="DUF3362"/>
    <property type="match status" value="1"/>
</dbReference>
<dbReference type="STRING" id="1963862.B4O97_15145"/>
<dbReference type="GO" id="GO:0005506">
    <property type="term" value="F:iron ion binding"/>
    <property type="evidence" value="ECO:0007669"/>
    <property type="project" value="UniProtKB-UniRule"/>
</dbReference>
<dbReference type="EMBL" id="MWQY01000018">
    <property type="protein sequence ID" value="ORC32983.1"/>
    <property type="molecule type" value="Genomic_DNA"/>
</dbReference>
<sequence>MIPFLPCTAQEMADRGWDRCDFILVSGDAYVDHPSFGTAIIGRVLEAEGFRVGIIPQPDWRSPESLTLFGRPRLGFLVSAGNLDSMVANYTAARKPRRDDSYSPGGEGGRRPDRASIVYANLVRRAYKRMPLIIGGIEASLRRLAHYDYWSDSLRRSLLLDSKADLLVYGMAERSIVEIARRMDAGEHIREIRNIPGTVVLADEDSLPEETIVLPSHDRLKKERRAYAESFRVQMRNTDPVSAKPLYEAYGSNGVLQLPPQRPLEREEFDRIYSLPFAREPHPMYTLDVPAIEEVRFSLVSNRGCFGSCSFCALTFHQGRIIQSRSHESLIREAEELTRHAGFKGYIHDVGGPTANFRHPSCKKQLESGTCVDRMCLYPEPCPALDADHSDYVQLLGRLRRVPGVKKVFIRSGIRFDYLLAEGNDRFLRELCEHHVSGQLKVAPEHVSSRVLAAMGKPEHRVYLDFKKRFDSINSELGKKQYIVPYFISSHPGSTLDDAVELALFFKEQRFIPQQVQDYYPTPGTVSTCMYYTGIDPRTMKKIYVPSDPDEKQMQRALLQFNRRENAELVRRALIKAGRKDLIGYGGKCLVAPAGKSRGKNRGKHPA</sequence>
<comment type="similarity">
    <text evidence="6">Belongs to the UPF0313 family.</text>
</comment>
<evidence type="ECO:0000313" key="9">
    <source>
        <dbReference type="Proteomes" id="UP000192343"/>
    </source>
</evidence>
<keyword evidence="2 6" id="KW-0949">S-adenosyl-L-methionine</keyword>
<dbReference type="OrthoDB" id="9803479at2"/>
<dbReference type="SFLD" id="SFLDG01082">
    <property type="entry name" value="B12-binding_domain_containing"/>
    <property type="match status" value="1"/>
</dbReference>
<dbReference type="AlphaFoldDB" id="A0A1Y1RV21"/>
<dbReference type="Gene3D" id="3.80.30.20">
    <property type="entry name" value="tm_1862 like domain"/>
    <property type="match status" value="1"/>
</dbReference>
<keyword evidence="1 6" id="KW-0004">4Fe-4S</keyword>
<dbReference type="HAMAP" id="MF_01251">
    <property type="entry name" value="UPF0313"/>
    <property type="match status" value="1"/>
</dbReference>
<evidence type="ECO:0000256" key="3">
    <source>
        <dbReference type="ARBA" id="ARBA00022723"/>
    </source>
</evidence>
<evidence type="ECO:0000313" key="8">
    <source>
        <dbReference type="EMBL" id="ORC32983.1"/>
    </source>
</evidence>
<dbReference type="GO" id="GO:0003824">
    <property type="term" value="F:catalytic activity"/>
    <property type="evidence" value="ECO:0007669"/>
    <property type="project" value="InterPro"/>
</dbReference>
<dbReference type="SFLD" id="SFLDG01069">
    <property type="entry name" value="UPF0313"/>
    <property type="match status" value="1"/>
</dbReference>
<dbReference type="NCBIfam" id="TIGR03904">
    <property type="entry name" value="SAM_YgiQ"/>
    <property type="match status" value="1"/>
</dbReference>
<keyword evidence="9" id="KW-1185">Reference proteome</keyword>
<dbReference type="Proteomes" id="UP000192343">
    <property type="component" value="Unassembled WGS sequence"/>
</dbReference>
<dbReference type="SFLD" id="SFLDS00029">
    <property type="entry name" value="Radical_SAM"/>
    <property type="match status" value="1"/>
</dbReference>
<dbReference type="PROSITE" id="PS51918">
    <property type="entry name" value="RADICAL_SAM"/>
    <property type="match status" value="1"/>
</dbReference>
<dbReference type="SUPFAM" id="SSF102114">
    <property type="entry name" value="Radical SAM enzymes"/>
    <property type="match status" value="1"/>
</dbReference>
<gene>
    <name evidence="8" type="ORF">B4O97_15145</name>
</gene>
<dbReference type="InterPro" id="IPR013704">
    <property type="entry name" value="UPF0313_N"/>
</dbReference>
<evidence type="ECO:0000256" key="4">
    <source>
        <dbReference type="ARBA" id="ARBA00023004"/>
    </source>
</evidence>
<comment type="caution">
    <text evidence="8">The sequence shown here is derived from an EMBL/GenBank/DDBJ whole genome shotgun (WGS) entry which is preliminary data.</text>
</comment>
<protein>
    <submittedName>
        <fullName evidence="8">YgiQ family radical SAM protein</fullName>
    </submittedName>
</protein>
<evidence type="ECO:0000259" key="7">
    <source>
        <dbReference type="PROSITE" id="PS51918"/>
    </source>
</evidence>
<evidence type="ECO:0000256" key="2">
    <source>
        <dbReference type="ARBA" id="ARBA00022691"/>
    </source>
</evidence>
<organism evidence="8 9">
    <name type="scientific">Marispirochaeta aestuarii</name>
    <dbReference type="NCBI Taxonomy" id="1963862"/>
    <lineage>
        <taxon>Bacteria</taxon>
        <taxon>Pseudomonadati</taxon>
        <taxon>Spirochaetota</taxon>
        <taxon>Spirochaetia</taxon>
        <taxon>Spirochaetales</taxon>
        <taxon>Spirochaetaceae</taxon>
        <taxon>Marispirochaeta</taxon>
    </lineage>
</organism>
<dbReference type="InterPro" id="IPR058240">
    <property type="entry name" value="rSAM_sf"/>
</dbReference>
<feature type="binding site" evidence="6">
    <location>
        <position position="305"/>
    </location>
    <ligand>
        <name>[4Fe-4S] cluster</name>
        <dbReference type="ChEBI" id="CHEBI:49883"/>
        <note>4Fe-4S-S-AdoMet</note>
    </ligand>
</feature>
<keyword evidence="5 6" id="KW-0411">Iron-sulfur</keyword>
<dbReference type="InterPro" id="IPR007197">
    <property type="entry name" value="rSAM"/>
</dbReference>
<feature type="domain" description="Radical SAM core" evidence="7">
    <location>
        <begin position="290"/>
        <end position="562"/>
    </location>
</feature>
<feature type="binding site" evidence="6">
    <location>
        <position position="309"/>
    </location>
    <ligand>
        <name>[4Fe-4S] cluster</name>
        <dbReference type="ChEBI" id="CHEBI:49883"/>
        <note>4Fe-4S-S-AdoMet</note>
    </ligand>
</feature>
<dbReference type="Pfam" id="PF04055">
    <property type="entry name" value="Radical_SAM"/>
    <property type="match status" value="1"/>
</dbReference>
<dbReference type="PANTHER" id="PTHR32331">
    <property type="entry name" value="UPF0313 PROTEIN YGIQ"/>
    <property type="match status" value="1"/>
</dbReference>
<reference evidence="8 9" key="1">
    <citation type="submission" date="2017-03" db="EMBL/GenBank/DDBJ databases">
        <title>Draft Genome sequence of Marispirochaeta sp. strain JC444.</title>
        <authorList>
            <person name="Shivani Y."/>
            <person name="Subhash Y."/>
            <person name="Sasikala C."/>
            <person name="Ramana C."/>
        </authorList>
    </citation>
    <scope>NUCLEOTIDE SEQUENCE [LARGE SCALE GENOMIC DNA]</scope>
    <source>
        <strain evidence="8 9">JC444</strain>
    </source>
</reference>
<dbReference type="PANTHER" id="PTHR32331:SF0">
    <property type="entry name" value="UPF0313 PROTEIN YGIQ"/>
    <property type="match status" value="1"/>
</dbReference>
<dbReference type="InterPro" id="IPR022946">
    <property type="entry name" value="UPF0313"/>
</dbReference>
<proteinExistence type="inferred from homology"/>
<dbReference type="InterPro" id="IPR006638">
    <property type="entry name" value="Elp3/MiaA/NifB-like_rSAM"/>
</dbReference>
<dbReference type="InterPro" id="IPR024560">
    <property type="entry name" value="UPF0313_C"/>
</dbReference>